<evidence type="ECO:0000313" key="11">
    <source>
        <dbReference type="Proteomes" id="UP000439903"/>
    </source>
</evidence>
<evidence type="ECO:0000256" key="6">
    <source>
        <dbReference type="ARBA" id="ARBA00023180"/>
    </source>
</evidence>
<keyword evidence="5 7" id="KW-0472">Membrane</keyword>
<dbReference type="EMBL" id="WTPW01001151">
    <property type="protein sequence ID" value="KAF0452890.1"/>
    <property type="molecule type" value="Genomic_DNA"/>
</dbReference>
<dbReference type="PROSITE" id="PS51212">
    <property type="entry name" value="WSC"/>
    <property type="match status" value="2"/>
</dbReference>
<evidence type="ECO:0000256" key="4">
    <source>
        <dbReference type="ARBA" id="ARBA00022989"/>
    </source>
</evidence>
<feature type="chain" id="PRO_5034425592" evidence="8">
    <location>
        <begin position="23"/>
        <end position="370"/>
    </location>
</feature>
<feature type="domain" description="WSC" evidence="9">
    <location>
        <begin position="54"/>
        <end position="165"/>
    </location>
</feature>
<comment type="caution">
    <text evidence="10">The sequence shown here is derived from an EMBL/GenBank/DDBJ whole genome shotgun (WGS) entry which is preliminary data.</text>
</comment>
<name>A0A8H4A9Q1_GIGMA</name>
<feature type="transmembrane region" description="Helical" evidence="7">
    <location>
        <begin position="313"/>
        <end position="335"/>
    </location>
</feature>
<dbReference type="AlphaFoldDB" id="A0A8H4A9Q1"/>
<dbReference type="Proteomes" id="UP000439903">
    <property type="component" value="Unassembled WGS sequence"/>
</dbReference>
<dbReference type="PANTHER" id="PTHR24269">
    <property type="entry name" value="KREMEN PROTEIN"/>
    <property type="match status" value="1"/>
</dbReference>
<keyword evidence="11" id="KW-1185">Reference proteome</keyword>
<feature type="domain" description="WSC" evidence="9">
    <location>
        <begin position="191"/>
        <end position="285"/>
    </location>
</feature>
<dbReference type="PANTHER" id="PTHR24269:SF16">
    <property type="entry name" value="PROTEIN SLG1"/>
    <property type="match status" value="1"/>
</dbReference>
<dbReference type="InterPro" id="IPR002889">
    <property type="entry name" value="WSC_carb-bd"/>
</dbReference>
<dbReference type="OrthoDB" id="2384258at2759"/>
<sequence>MISNIFLIIAVLSVCQLKNVSCELTTSLKSDGIILNKRAPGECIGNLTRRNHPSTVPLGCYIRNSSFTTDTLNGLANLNFSDPYQDRDGNLMDSGLCIIHCADYLFTFAALTNGNQCRCGNKTGLDAYTKLTDESLVNQTCNLNCVGNSSYICGGKDGYTVYNALTSISSYIPPTIDINQKLEIIHNINKNIRYKGCYKDSPYCNQRLLNGPSEDVAGMSIESCLAYCWQKNYTYAGLEIGSQCFCDNEYDSLTRLSIDECSSSCEGNNSEICGGPLALSIYNASNYNLVNNNNIPVNTNNNTKSSDSSIGKIVGGSVAGVVVLVLIILITRYLYLRRNQPTQIIQQDRIIQPNQIIQPNPNIQETEQPS</sequence>
<keyword evidence="4 7" id="KW-1133">Transmembrane helix</keyword>
<evidence type="ECO:0000313" key="10">
    <source>
        <dbReference type="EMBL" id="KAF0452890.1"/>
    </source>
</evidence>
<evidence type="ECO:0000256" key="3">
    <source>
        <dbReference type="ARBA" id="ARBA00022729"/>
    </source>
</evidence>
<proteinExistence type="predicted"/>
<keyword evidence="2 7" id="KW-0812">Transmembrane</keyword>
<evidence type="ECO:0000256" key="8">
    <source>
        <dbReference type="SAM" id="SignalP"/>
    </source>
</evidence>
<evidence type="ECO:0000256" key="2">
    <source>
        <dbReference type="ARBA" id="ARBA00022692"/>
    </source>
</evidence>
<evidence type="ECO:0000256" key="1">
    <source>
        <dbReference type="ARBA" id="ARBA00004167"/>
    </source>
</evidence>
<reference evidence="10 11" key="1">
    <citation type="journal article" date="2019" name="Environ. Microbiol.">
        <title>At the nexus of three kingdoms: the genome of the mycorrhizal fungus Gigaspora margarita provides insights into plant, endobacterial and fungal interactions.</title>
        <authorList>
            <person name="Venice F."/>
            <person name="Ghignone S."/>
            <person name="Salvioli di Fossalunga A."/>
            <person name="Amselem J."/>
            <person name="Novero M."/>
            <person name="Xianan X."/>
            <person name="Sedzielewska Toro K."/>
            <person name="Morin E."/>
            <person name="Lipzen A."/>
            <person name="Grigoriev I.V."/>
            <person name="Henrissat B."/>
            <person name="Martin F.M."/>
            <person name="Bonfante P."/>
        </authorList>
    </citation>
    <scope>NUCLEOTIDE SEQUENCE [LARGE SCALE GENOMIC DNA]</scope>
    <source>
        <strain evidence="10 11">BEG34</strain>
    </source>
</reference>
<keyword evidence="3 8" id="KW-0732">Signal</keyword>
<dbReference type="SMART" id="SM00321">
    <property type="entry name" value="WSC"/>
    <property type="match status" value="2"/>
</dbReference>
<feature type="signal peptide" evidence="8">
    <location>
        <begin position="1"/>
        <end position="22"/>
    </location>
</feature>
<gene>
    <name evidence="10" type="ORF">F8M41_001855</name>
</gene>
<evidence type="ECO:0000256" key="7">
    <source>
        <dbReference type="SAM" id="Phobius"/>
    </source>
</evidence>
<organism evidence="10 11">
    <name type="scientific">Gigaspora margarita</name>
    <dbReference type="NCBI Taxonomy" id="4874"/>
    <lineage>
        <taxon>Eukaryota</taxon>
        <taxon>Fungi</taxon>
        <taxon>Fungi incertae sedis</taxon>
        <taxon>Mucoromycota</taxon>
        <taxon>Glomeromycotina</taxon>
        <taxon>Glomeromycetes</taxon>
        <taxon>Diversisporales</taxon>
        <taxon>Gigasporaceae</taxon>
        <taxon>Gigaspora</taxon>
    </lineage>
</organism>
<dbReference type="InterPro" id="IPR051836">
    <property type="entry name" value="Kremen_rcpt"/>
</dbReference>
<evidence type="ECO:0000259" key="9">
    <source>
        <dbReference type="PROSITE" id="PS51212"/>
    </source>
</evidence>
<protein>
    <submittedName>
        <fullName evidence="10">WSC-domain-containing protein</fullName>
    </submittedName>
</protein>
<comment type="subcellular location">
    <subcellularLocation>
        <location evidence="1">Membrane</location>
        <topology evidence="1">Single-pass membrane protein</topology>
    </subcellularLocation>
</comment>
<dbReference type="GO" id="GO:0005886">
    <property type="term" value="C:plasma membrane"/>
    <property type="evidence" value="ECO:0007669"/>
    <property type="project" value="TreeGrafter"/>
</dbReference>
<keyword evidence="6" id="KW-0325">Glycoprotein</keyword>
<dbReference type="Pfam" id="PF01822">
    <property type="entry name" value="WSC"/>
    <property type="match status" value="2"/>
</dbReference>
<evidence type="ECO:0000256" key="5">
    <source>
        <dbReference type="ARBA" id="ARBA00023136"/>
    </source>
</evidence>
<accession>A0A8H4A9Q1</accession>